<keyword evidence="3" id="KW-1185">Reference proteome</keyword>
<dbReference type="EMBL" id="FPBA01000012">
    <property type="protein sequence ID" value="SFT82464.1"/>
    <property type="molecule type" value="Genomic_DNA"/>
</dbReference>
<dbReference type="AlphaFoldDB" id="A0A1I7B5T0"/>
<evidence type="ECO:0000256" key="1">
    <source>
        <dbReference type="SAM" id="MobiDB-lite"/>
    </source>
</evidence>
<dbReference type="OrthoDB" id="5171109at2"/>
<evidence type="ECO:0000313" key="2">
    <source>
        <dbReference type="EMBL" id="SFT82464.1"/>
    </source>
</evidence>
<feature type="compositionally biased region" description="Pro residues" evidence="1">
    <location>
        <begin position="432"/>
        <end position="444"/>
    </location>
</feature>
<name>A0A1I7B5T0_9ACTN</name>
<feature type="region of interest" description="Disordered" evidence="1">
    <location>
        <begin position="378"/>
        <end position="444"/>
    </location>
</feature>
<sequence>MATSARQLLDDLTARTGATAPRATVEDVTGALAHVGRALTGLTEDGLTATAAPQQRTATDLAEACATVGRLWPHTGGPLTDLAGAAADLVGRDRAVMGRAHRWAVTVELAEVADHCARLGRRLLPPDAAPELTTVRELASAVERDAQAHPPTAAGYVVLDRLVPLPGPSHGEPGVTALDASAALGAALDRAGQQDGLTLREFRAAVAAVEITHRYAAAFAGMAGQDAGALVITGLAWQLAGRASMVFKDGRPADPDDRRGVVRCAQALVSALRDGVDVQAEPSGPPDRNASADVVAAVAQVVGQLPALAEQLAAAVDRWSRTGRLYANARDLPPMEDMPPDRVRAVIAGRHVEVRGADLDHLRATVHRAADLIRERAGARDGAHAPHPSTHRSADRHLSQARMSVAAERPHGRTSIRTHGLPTVRYAHPAPGKVPPSPKGIPLR</sequence>
<dbReference type="Proteomes" id="UP000199546">
    <property type="component" value="Unassembled WGS sequence"/>
</dbReference>
<organism evidence="2 3">
    <name type="scientific">Geodermatophilus amargosae</name>
    <dbReference type="NCBI Taxonomy" id="1296565"/>
    <lineage>
        <taxon>Bacteria</taxon>
        <taxon>Bacillati</taxon>
        <taxon>Actinomycetota</taxon>
        <taxon>Actinomycetes</taxon>
        <taxon>Geodermatophilales</taxon>
        <taxon>Geodermatophilaceae</taxon>
        <taxon>Geodermatophilus</taxon>
    </lineage>
</organism>
<protein>
    <submittedName>
        <fullName evidence="2">Uncharacterized protein</fullName>
    </submittedName>
</protein>
<gene>
    <name evidence="2" type="ORF">SAMN05660657_03303</name>
</gene>
<evidence type="ECO:0000313" key="3">
    <source>
        <dbReference type="Proteomes" id="UP000199546"/>
    </source>
</evidence>
<proteinExistence type="predicted"/>
<dbReference type="STRING" id="1296565.SAMN05660657_03303"/>
<accession>A0A1I7B5T0</accession>
<reference evidence="3" key="1">
    <citation type="submission" date="2016-10" db="EMBL/GenBank/DDBJ databases">
        <authorList>
            <person name="Varghese N."/>
            <person name="Submissions S."/>
        </authorList>
    </citation>
    <scope>NUCLEOTIDE SEQUENCE [LARGE SCALE GENOMIC DNA]</scope>
    <source>
        <strain evidence="3">DSM 46136</strain>
    </source>
</reference>
<dbReference type="RefSeq" id="WP_093580871.1">
    <property type="nucleotide sequence ID" value="NZ_FPBA01000012.1"/>
</dbReference>